<evidence type="ECO:0000313" key="2">
    <source>
        <dbReference type="EMBL" id="MDR6288150.1"/>
    </source>
</evidence>
<accession>A0ABU1JKS3</accession>
<organism evidence="2 3">
    <name type="scientific">Inquilinus ginsengisoli</name>
    <dbReference type="NCBI Taxonomy" id="363840"/>
    <lineage>
        <taxon>Bacteria</taxon>
        <taxon>Pseudomonadati</taxon>
        <taxon>Pseudomonadota</taxon>
        <taxon>Alphaproteobacteria</taxon>
        <taxon>Rhodospirillales</taxon>
        <taxon>Rhodospirillaceae</taxon>
        <taxon>Inquilinus</taxon>
    </lineage>
</organism>
<keyword evidence="3" id="KW-1185">Reference proteome</keyword>
<protein>
    <submittedName>
        <fullName evidence="2">Protein required for attachment to host cells</fullName>
    </submittedName>
</protein>
<dbReference type="RefSeq" id="WP_309792114.1">
    <property type="nucleotide sequence ID" value="NZ_JAVDPW010000001.1"/>
</dbReference>
<feature type="compositionally biased region" description="Basic and acidic residues" evidence="1">
    <location>
        <begin position="47"/>
        <end position="57"/>
    </location>
</feature>
<dbReference type="Proteomes" id="UP001262410">
    <property type="component" value="Unassembled WGS sequence"/>
</dbReference>
<dbReference type="InterPro" id="IPR019291">
    <property type="entry name" value="Host_attachment_protein"/>
</dbReference>
<comment type="caution">
    <text evidence="2">The sequence shown here is derived from an EMBL/GenBank/DDBJ whole genome shotgun (WGS) entry which is preliminary data.</text>
</comment>
<dbReference type="Pfam" id="PF10116">
    <property type="entry name" value="Host_attach"/>
    <property type="match status" value="1"/>
</dbReference>
<evidence type="ECO:0000313" key="3">
    <source>
        <dbReference type="Proteomes" id="UP001262410"/>
    </source>
</evidence>
<dbReference type="EMBL" id="JAVDPW010000001">
    <property type="protein sequence ID" value="MDR6288150.1"/>
    <property type="molecule type" value="Genomic_DNA"/>
</dbReference>
<name>A0ABU1JKS3_9PROT</name>
<gene>
    <name evidence="2" type="ORF">E9232_000649</name>
</gene>
<proteinExistence type="predicted"/>
<feature type="region of interest" description="Disordered" evidence="1">
    <location>
        <begin position="42"/>
        <end position="66"/>
    </location>
</feature>
<sequence>MTAYRLPHDAWVVVCDATKALFLKNSGDQFFPDLRLVEQIEAPGTDRSSDLGTDRPGRLQNRSGPASAIEQTDWHRLEKQNFAMQIARKIDGLTRENPAQSVILVAPPRILGALRRALCPMASAAVVAEIGKDLTKHPVHEIERLLAAG</sequence>
<reference evidence="2 3" key="1">
    <citation type="submission" date="2023-07" db="EMBL/GenBank/DDBJ databases">
        <title>Sorghum-associated microbial communities from plants grown in Nebraska, USA.</title>
        <authorList>
            <person name="Schachtman D."/>
        </authorList>
    </citation>
    <scope>NUCLEOTIDE SEQUENCE [LARGE SCALE GENOMIC DNA]</scope>
    <source>
        <strain evidence="2 3">584</strain>
    </source>
</reference>
<evidence type="ECO:0000256" key="1">
    <source>
        <dbReference type="SAM" id="MobiDB-lite"/>
    </source>
</evidence>